<accession>A0A1C7I5I7</accession>
<dbReference type="Proteomes" id="UP000092574">
    <property type="component" value="Chromosome"/>
</dbReference>
<gene>
    <name evidence="1" type="ORF">A4V09_03050</name>
</gene>
<evidence type="ECO:0000313" key="2">
    <source>
        <dbReference type="Proteomes" id="UP000092574"/>
    </source>
</evidence>
<dbReference type="EMBL" id="CP015405">
    <property type="protein sequence ID" value="ANU74825.2"/>
    <property type="molecule type" value="Genomic_DNA"/>
</dbReference>
<protein>
    <submittedName>
        <fullName evidence="1">Uncharacterized protein</fullName>
    </submittedName>
</protein>
<name>A0A1C7I5I7_9FIRM</name>
<evidence type="ECO:0000313" key="1">
    <source>
        <dbReference type="EMBL" id="ANU74825.2"/>
    </source>
</evidence>
<organism evidence="1 2">
    <name type="scientific">Blautia pseudococcoides</name>
    <dbReference type="NCBI Taxonomy" id="1796616"/>
    <lineage>
        <taxon>Bacteria</taxon>
        <taxon>Bacillati</taxon>
        <taxon>Bacillota</taxon>
        <taxon>Clostridia</taxon>
        <taxon>Lachnospirales</taxon>
        <taxon>Lachnospiraceae</taxon>
        <taxon>Blautia</taxon>
    </lineage>
</organism>
<proteinExistence type="predicted"/>
<dbReference type="AlphaFoldDB" id="A0A1C7I5I7"/>
<keyword evidence="2" id="KW-1185">Reference proteome</keyword>
<sequence length="234" mass="26740">MIFKTDTEELTEKAVPDYAIKKIEKHYEGNKEVGGRISSNGGVTSISYGEIGEKTVSMDEKHAVAKANEWISTAFKGFDISLLDNINPIVGDMCKTELSDESEESIIGYRIEYPNVYNDVRIQYEGISVLLDDSGILYGKIEWNEYEEIDLPVNNEATQYMDFNQSKILMTNVVIEEYKELGLDENSEEARLVNNVELVFTDNGKEEYIPVWYYEMEDGRAYYVNCFDGQVTTL</sequence>
<reference evidence="1" key="1">
    <citation type="submission" date="2017-04" db="EMBL/GenBank/DDBJ databases">
        <title>Complete Genome Sequences of Twelve Strains of a Stable Defined Moderately Diverse Mouse Microbiota 2 (sDMDMm2).</title>
        <authorList>
            <person name="Uchimura Y."/>
            <person name="Wyss M."/>
            <person name="Brugiroux S."/>
            <person name="Limenitakis J.P."/>
            <person name="Stecher B."/>
            <person name="McCoy K.D."/>
            <person name="Macpherson A.J."/>
        </authorList>
    </citation>
    <scope>NUCLEOTIDE SEQUENCE</scope>
    <source>
        <strain evidence="1">YL58</strain>
    </source>
</reference>
<dbReference type="KEGG" id="byl:A4V09_03050"/>